<keyword evidence="2" id="KW-1133">Transmembrane helix</keyword>
<dbReference type="PROSITE" id="PS50006">
    <property type="entry name" value="FHA_DOMAIN"/>
    <property type="match status" value="1"/>
</dbReference>
<protein>
    <submittedName>
        <fullName evidence="5">Signal peptide protein</fullName>
    </submittedName>
</protein>
<dbReference type="PATRIC" id="fig|1029756.8.peg.2939"/>
<dbReference type="InterPro" id="IPR002035">
    <property type="entry name" value="VWF_A"/>
</dbReference>
<evidence type="ECO:0000313" key="6">
    <source>
        <dbReference type="Proteomes" id="UP000018542"/>
    </source>
</evidence>
<dbReference type="Gene3D" id="3.40.50.410">
    <property type="entry name" value="von Willebrand factor, type A domain"/>
    <property type="match status" value="1"/>
</dbReference>
<feature type="compositionally biased region" description="Low complexity" evidence="1">
    <location>
        <begin position="389"/>
        <end position="404"/>
    </location>
</feature>
<dbReference type="SMART" id="SM00240">
    <property type="entry name" value="FHA"/>
    <property type="match status" value="1"/>
</dbReference>
<gene>
    <name evidence="5" type="ORF">W911_14125</name>
</gene>
<dbReference type="KEGG" id="hni:W911_14125"/>
<dbReference type="HOGENOM" id="CLU_511693_0_0_5"/>
<keyword evidence="6" id="KW-1185">Reference proteome</keyword>
<feature type="domain" description="FHA" evidence="3">
    <location>
        <begin position="453"/>
        <end position="504"/>
    </location>
</feature>
<name>V5SFL2_9HYPH</name>
<dbReference type="SUPFAM" id="SSF53300">
    <property type="entry name" value="vWA-like"/>
    <property type="match status" value="1"/>
</dbReference>
<dbReference type="Gene3D" id="2.60.200.20">
    <property type="match status" value="1"/>
</dbReference>
<dbReference type="InterPro" id="IPR050923">
    <property type="entry name" value="Cell_Proc_Reg/RNA_Proc"/>
</dbReference>
<accession>V5SFL2</accession>
<dbReference type="PROSITE" id="PS50234">
    <property type="entry name" value="VWFA"/>
    <property type="match status" value="1"/>
</dbReference>
<dbReference type="STRING" id="1029756.W911_14125"/>
<dbReference type="CDD" id="cd00198">
    <property type="entry name" value="vWFA"/>
    <property type="match status" value="1"/>
</dbReference>
<feature type="transmembrane region" description="Helical" evidence="2">
    <location>
        <begin position="347"/>
        <end position="368"/>
    </location>
</feature>
<dbReference type="EMBL" id="CP006912">
    <property type="protein sequence ID" value="AHB49303.1"/>
    <property type="molecule type" value="Genomic_DNA"/>
</dbReference>
<dbReference type="RefSeq" id="WP_023788145.1">
    <property type="nucleotide sequence ID" value="NC_022997.1"/>
</dbReference>
<organism evidence="5 6">
    <name type="scientific">Hyphomicrobium nitrativorans NL23</name>
    <dbReference type="NCBI Taxonomy" id="1029756"/>
    <lineage>
        <taxon>Bacteria</taxon>
        <taxon>Pseudomonadati</taxon>
        <taxon>Pseudomonadota</taxon>
        <taxon>Alphaproteobacteria</taxon>
        <taxon>Hyphomicrobiales</taxon>
        <taxon>Hyphomicrobiaceae</taxon>
        <taxon>Hyphomicrobium</taxon>
    </lineage>
</organism>
<evidence type="ECO:0000259" key="3">
    <source>
        <dbReference type="PROSITE" id="PS50006"/>
    </source>
</evidence>
<dbReference type="PANTHER" id="PTHR23308">
    <property type="entry name" value="NUCLEAR INHIBITOR OF PROTEIN PHOSPHATASE-1"/>
    <property type="match status" value="1"/>
</dbReference>
<dbReference type="InterPro" id="IPR000253">
    <property type="entry name" value="FHA_dom"/>
</dbReference>
<evidence type="ECO:0000256" key="2">
    <source>
        <dbReference type="SAM" id="Phobius"/>
    </source>
</evidence>
<evidence type="ECO:0000259" key="4">
    <source>
        <dbReference type="PROSITE" id="PS50234"/>
    </source>
</evidence>
<evidence type="ECO:0000256" key="1">
    <source>
        <dbReference type="SAM" id="MobiDB-lite"/>
    </source>
</evidence>
<evidence type="ECO:0000313" key="5">
    <source>
        <dbReference type="EMBL" id="AHB49303.1"/>
    </source>
</evidence>
<dbReference type="InterPro" id="IPR008984">
    <property type="entry name" value="SMAD_FHA_dom_sf"/>
</dbReference>
<keyword evidence="2" id="KW-0472">Membrane</keyword>
<dbReference type="OrthoDB" id="151099at2"/>
<dbReference type="Pfam" id="PF00498">
    <property type="entry name" value="FHA"/>
    <property type="match status" value="1"/>
</dbReference>
<dbReference type="Proteomes" id="UP000018542">
    <property type="component" value="Chromosome"/>
</dbReference>
<sequence>MWRPARQRKAVVAVGLAIVAFFGAAGAQASEVRLLSECGPPTQANATRTLVCELRATGPAEFQAVTARIEGESADLDARFEPFDAEREGSTTAYLIQTLPSARRATLGQMADAVVNIADRRDGQRRFTAYTFADGLTAVADSGVSRDAFVRQLIAIGAATGPTHLYAAVREAVAALAKETGARKSLVILADGTSDDTEATHDRVVEAARDAGVTIHVLGYYDDARQRSKFEALARLAEDTGGYAAEVKRGAGAKNDFTREIVTSRFLTDIVENGGMVTAALDGPAGTRKIAFTAILADEKTLSAETQVTIPPAAAHAPSPRVETAEPVVVPAPTPDSEIVESEGRSWLVLLALGAFAGLGIAGCVFFGKDVFQFVRWWIEAEPRAAANVGDDAAASVPTRQTPALAPPTPAPRPARANAPSRQRDGDRRPVVYGWLEALDGDAARHPLRSVDVRVGRHRDNDICLSNDSISRRHAAVRYDAKTRRFTITDLGAGNGVIVNKTRCKSRELNDGDTVELGEVRLRFRAEPDVQS</sequence>
<dbReference type="SUPFAM" id="SSF49879">
    <property type="entry name" value="SMAD/FHA domain"/>
    <property type="match status" value="1"/>
</dbReference>
<dbReference type="Pfam" id="PF00092">
    <property type="entry name" value="VWA"/>
    <property type="match status" value="1"/>
</dbReference>
<feature type="domain" description="VWFA" evidence="4">
    <location>
        <begin position="91"/>
        <end position="270"/>
    </location>
</feature>
<proteinExistence type="predicted"/>
<dbReference type="InterPro" id="IPR036465">
    <property type="entry name" value="vWFA_dom_sf"/>
</dbReference>
<dbReference type="AlphaFoldDB" id="V5SFL2"/>
<feature type="region of interest" description="Disordered" evidence="1">
    <location>
        <begin position="389"/>
        <end position="427"/>
    </location>
</feature>
<reference evidence="5 6" key="1">
    <citation type="journal article" date="2014" name="Genome Announc.">
        <title>Complete Genome Sequence of Hyphomicrobium nitrativorans Strain NL23, a Denitrifying Bacterium Isolated from Biofilm of a Methanol-Fed Denitrification System Treating Seawater at the Montreal Biodome.</title>
        <authorList>
            <person name="Martineau C."/>
            <person name="Villeneuve C."/>
            <person name="Mauffrey F."/>
            <person name="Villemur R."/>
        </authorList>
    </citation>
    <scope>NUCLEOTIDE SEQUENCE [LARGE SCALE GENOMIC DNA]</scope>
    <source>
        <strain evidence="5">NL23</strain>
    </source>
</reference>
<keyword evidence="2" id="KW-0812">Transmembrane</keyword>
<dbReference type="CDD" id="cd00060">
    <property type="entry name" value="FHA"/>
    <property type="match status" value="1"/>
</dbReference>